<dbReference type="OrthoDB" id="2015447at2759"/>
<comment type="subcellular location">
    <subcellularLocation>
        <location evidence="3">Cytoplasm</location>
        <location evidence="3">Cytosol</location>
    </subcellularLocation>
    <subcellularLocation>
        <location evidence="2">Peroxisome matrix</location>
    </subcellularLocation>
    <subcellularLocation>
        <location evidence="16">Presynaptic active zone</location>
    </subcellularLocation>
    <subcellularLocation>
        <location evidence="4">Secreted</location>
    </subcellularLocation>
</comment>
<evidence type="ECO:0000256" key="29">
    <source>
        <dbReference type="ARBA" id="ARBA00049287"/>
    </source>
</evidence>
<dbReference type="GO" id="GO:0005829">
    <property type="term" value="C:cytosol"/>
    <property type="evidence" value="ECO:0007669"/>
    <property type="project" value="UniProtKB-SubCell"/>
</dbReference>
<protein>
    <recommendedName>
        <fullName evidence="18">D-amino-acid oxidase</fullName>
        <ecNumber evidence="17">1.4.3.3</ecNumber>
    </recommendedName>
</protein>
<dbReference type="InterPro" id="IPR006076">
    <property type="entry name" value="FAD-dep_OxRdtase"/>
</dbReference>
<feature type="binding site" evidence="30">
    <location>
        <position position="165"/>
    </location>
    <ligand>
        <name>FAD</name>
        <dbReference type="ChEBI" id="CHEBI:57692"/>
    </ligand>
</feature>
<evidence type="ECO:0000256" key="20">
    <source>
        <dbReference type="ARBA" id="ARBA00047579"/>
    </source>
</evidence>
<accession>A0A8K0ACG9</accession>
<evidence type="ECO:0000256" key="18">
    <source>
        <dbReference type="ARBA" id="ARBA00039751"/>
    </source>
</evidence>
<feature type="binding site" evidence="30">
    <location>
        <position position="182"/>
    </location>
    <ligand>
        <name>FAD</name>
        <dbReference type="ChEBI" id="CHEBI:57692"/>
    </ligand>
</feature>
<dbReference type="InterPro" id="IPR006181">
    <property type="entry name" value="D-amino_acid_oxidase_CS"/>
</dbReference>
<comment type="catalytic activity">
    <reaction evidence="24">
        <text>D-serine + O2 + H2O = 3-hydroxypyruvate + H2O2 + NH4(+)</text>
        <dbReference type="Rhea" id="RHEA:70951"/>
        <dbReference type="ChEBI" id="CHEBI:15377"/>
        <dbReference type="ChEBI" id="CHEBI:15379"/>
        <dbReference type="ChEBI" id="CHEBI:16240"/>
        <dbReference type="ChEBI" id="CHEBI:17180"/>
        <dbReference type="ChEBI" id="CHEBI:28938"/>
        <dbReference type="ChEBI" id="CHEBI:35247"/>
    </reaction>
    <physiologicalReaction direction="left-to-right" evidence="24">
        <dbReference type="Rhea" id="RHEA:70952"/>
    </physiologicalReaction>
</comment>
<evidence type="ECO:0000256" key="4">
    <source>
        <dbReference type="ARBA" id="ARBA00004613"/>
    </source>
</evidence>
<evidence type="ECO:0000256" key="27">
    <source>
        <dbReference type="ARBA" id="ARBA00049123"/>
    </source>
</evidence>
<dbReference type="Gene3D" id="3.30.9.10">
    <property type="entry name" value="D-Amino Acid Oxidase, subunit A, domain 2"/>
    <property type="match status" value="1"/>
</dbReference>
<feature type="binding site" evidence="30">
    <location>
        <position position="228"/>
    </location>
    <ligand>
        <name>D-serine</name>
        <dbReference type="ChEBI" id="CHEBI:35247"/>
    </ligand>
</feature>
<evidence type="ECO:0000256" key="30">
    <source>
        <dbReference type="PIRSR" id="PIRSR000189-1"/>
    </source>
</evidence>
<dbReference type="Pfam" id="PF01266">
    <property type="entry name" value="DAO"/>
    <property type="match status" value="1"/>
</dbReference>
<comment type="catalytic activity">
    <reaction evidence="19">
        <text>D-proline + O2 = 1-pyrroline-2-carboxylate + H2O2</text>
        <dbReference type="Rhea" id="RHEA:78259"/>
        <dbReference type="ChEBI" id="CHEBI:15379"/>
        <dbReference type="ChEBI" id="CHEBI:16240"/>
        <dbReference type="ChEBI" id="CHEBI:39785"/>
        <dbReference type="ChEBI" id="CHEBI:57726"/>
    </reaction>
    <physiologicalReaction direction="left-to-right" evidence="19">
        <dbReference type="Rhea" id="RHEA:78260"/>
    </physiologicalReaction>
</comment>
<dbReference type="SUPFAM" id="SSF54373">
    <property type="entry name" value="FAD-linked reductases, C-terminal domain"/>
    <property type="match status" value="1"/>
</dbReference>
<comment type="catalytic activity">
    <reaction evidence="28">
        <text>D-valine + O2 + H2O = 3-methyl-2-oxobutanoate + H2O2 + NH4(+)</text>
        <dbReference type="Rhea" id="RHEA:78203"/>
        <dbReference type="ChEBI" id="CHEBI:11851"/>
        <dbReference type="ChEBI" id="CHEBI:15377"/>
        <dbReference type="ChEBI" id="CHEBI:15379"/>
        <dbReference type="ChEBI" id="CHEBI:16240"/>
        <dbReference type="ChEBI" id="CHEBI:28938"/>
        <dbReference type="ChEBI" id="CHEBI:74338"/>
    </reaction>
    <physiologicalReaction direction="left-to-right" evidence="28">
        <dbReference type="Rhea" id="RHEA:78204"/>
    </physiologicalReaction>
</comment>
<feature type="binding site" evidence="30">
    <location>
        <position position="283"/>
    </location>
    <ligand>
        <name>D-serine</name>
        <dbReference type="ChEBI" id="CHEBI:35247"/>
    </ligand>
</feature>
<comment type="catalytic activity">
    <reaction evidence="21">
        <text>D-dopa + O2 + H2O = 3-(3,4-dihydroxyphenyl)pyruvate + H2O2 + NH4(+)</text>
        <dbReference type="Rhea" id="RHEA:70971"/>
        <dbReference type="ChEBI" id="CHEBI:15377"/>
        <dbReference type="ChEBI" id="CHEBI:15379"/>
        <dbReference type="ChEBI" id="CHEBI:16240"/>
        <dbReference type="ChEBI" id="CHEBI:28938"/>
        <dbReference type="ChEBI" id="CHEBI:29055"/>
        <dbReference type="ChEBI" id="CHEBI:149689"/>
    </reaction>
    <physiologicalReaction direction="left-to-right" evidence="21">
        <dbReference type="Rhea" id="RHEA:70972"/>
    </physiologicalReaction>
</comment>
<keyword evidence="11 30" id="KW-0274">FAD</keyword>
<dbReference type="AlphaFoldDB" id="A0A8K0ACG9"/>
<evidence type="ECO:0000256" key="26">
    <source>
        <dbReference type="ARBA" id="ARBA00048747"/>
    </source>
</evidence>
<evidence type="ECO:0000256" key="12">
    <source>
        <dbReference type="ARBA" id="ARBA00023002"/>
    </source>
</evidence>
<proteinExistence type="inferred from homology"/>
<dbReference type="EC" id="1.4.3.3" evidence="17"/>
<feature type="binding site" evidence="30">
    <location>
        <begin position="44"/>
        <end position="45"/>
    </location>
    <ligand>
        <name>FAD</name>
        <dbReference type="ChEBI" id="CHEBI:57692"/>
    </ligand>
</feature>
<reference evidence="32" key="1">
    <citation type="submission" date="2022-01" db="EMBL/GenBank/DDBJ databases">
        <authorList>
            <person name="Braso-Vives M."/>
        </authorList>
    </citation>
    <scope>NUCLEOTIDE SEQUENCE</scope>
</reference>
<evidence type="ECO:0000256" key="21">
    <source>
        <dbReference type="ARBA" id="ARBA00048079"/>
    </source>
</evidence>
<dbReference type="GO" id="GO:0003884">
    <property type="term" value="F:D-amino-acid oxidase activity"/>
    <property type="evidence" value="ECO:0007669"/>
    <property type="project" value="UniProtKB-EC"/>
</dbReference>
<dbReference type="Gene3D" id="3.40.50.720">
    <property type="entry name" value="NAD(P)-binding Rossmann-like Domain"/>
    <property type="match status" value="1"/>
</dbReference>
<evidence type="ECO:0000256" key="25">
    <source>
        <dbReference type="ARBA" id="ARBA00048711"/>
    </source>
</evidence>
<evidence type="ECO:0000256" key="23">
    <source>
        <dbReference type="ARBA" id="ARBA00048401"/>
    </source>
</evidence>
<dbReference type="SUPFAM" id="SSF51971">
    <property type="entry name" value="Nucleotide-binding domain"/>
    <property type="match status" value="1"/>
</dbReference>
<comment type="catalytic activity">
    <reaction evidence="29">
        <text>D-leucine + O2 + H2O = 4-methyl-2-oxopentanoate + H2O2 + NH4(+)</text>
        <dbReference type="Rhea" id="RHEA:78211"/>
        <dbReference type="ChEBI" id="CHEBI:15377"/>
        <dbReference type="ChEBI" id="CHEBI:15379"/>
        <dbReference type="ChEBI" id="CHEBI:16240"/>
        <dbReference type="ChEBI" id="CHEBI:17865"/>
        <dbReference type="ChEBI" id="CHEBI:28938"/>
        <dbReference type="ChEBI" id="CHEBI:143079"/>
    </reaction>
    <physiologicalReaction direction="left-to-right" evidence="29">
        <dbReference type="Rhea" id="RHEA:78212"/>
    </physiologicalReaction>
</comment>
<keyword evidence="13" id="KW-0770">Synapse</keyword>
<evidence type="ECO:0000256" key="11">
    <source>
        <dbReference type="ARBA" id="ARBA00022827"/>
    </source>
</evidence>
<dbReference type="InterPro" id="IPR023209">
    <property type="entry name" value="DAO"/>
</dbReference>
<comment type="catalytic activity">
    <reaction evidence="25">
        <text>D-alanine + O2 + H2O = pyruvate + H2O2 + NH4(+)</text>
        <dbReference type="Rhea" id="RHEA:22688"/>
        <dbReference type="ChEBI" id="CHEBI:15361"/>
        <dbReference type="ChEBI" id="CHEBI:15377"/>
        <dbReference type="ChEBI" id="CHEBI:15379"/>
        <dbReference type="ChEBI" id="CHEBI:16240"/>
        <dbReference type="ChEBI" id="CHEBI:28938"/>
        <dbReference type="ChEBI" id="CHEBI:57416"/>
    </reaction>
    <physiologicalReaction direction="left-to-right" evidence="25">
        <dbReference type="Rhea" id="RHEA:22689"/>
    </physiologicalReaction>
</comment>
<evidence type="ECO:0000256" key="13">
    <source>
        <dbReference type="ARBA" id="ARBA00023018"/>
    </source>
</evidence>
<dbReference type="PROSITE" id="PS00677">
    <property type="entry name" value="DAO"/>
    <property type="match status" value="1"/>
</dbReference>
<comment type="catalytic activity">
    <reaction evidence="27">
        <text>D-cysteine + O2 + H2O = 2-oxo-3-sulfanylpropanoate + H2O2 + NH4(+)</text>
        <dbReference type="Rhea" id="RHEA:78791"/>
        <dbReference type="ChEBI" id="CHEBI:15377"/>
        <dbReference type="ChEBI" id="CHEBI:15379"/>
        <dbReference type="ChEBI" id="CHEBI:16240"/>
        <dbReference type="ChEBI" id="CHEBI:28938"/>
        <dbReference type="ChEBI" id="CHEBI:35236"/>
        <dbReference type="ChEBI" id="CHEBI:57678"/>
    </reaction>
    <physiologicalReaction direction="left-to-right" evidence="27">
        <dbReference type="Rhea" id="RHEA:78792"/>
    </physiologicalReaction>
</comment>
<dbReference type="PANTHER" id="PTHR11530:SF15">
    <property type="entry name" value="D-AMINO-ACID OXIDASE"/>
    <property type="match status" value="1"/>
</dbReference>
<keyword evidence="7" id="KW-0964">Secreted</keyword>
<evidence type="ECO:0000256" key="17">
    <source>
        <dbReference type="ARBA" id="ARBA00039101"/>
    </source>
</evidence>
<evidence type="ECO:0000256" key="7">
    <source>
        <dbReference type="ARBA" id="ARBA00022525"/>
    </source>
</evidence>
<comment type="cofactor">
    <cofactor evidence="1 30">
        <name>FAD</name>
        <dbReference type="ChEBI" id="CHEBI:57692"/>
    </cofactor>
</comment>
<keyword evidence="12" id="KW-0560">Oxidoreductase</keyword>
<dbReference type="Proteomes" id="UP000838412">
    <property type="component" value="Chromosome 8"/>
</dbReference>
<dbReference type="GO" id="GO:0005782">
    <property type="term" value="C:peroxisomal matrix"/>
    <property type="evidence" value="ECO:0007669"/>
    <property type="project" value="UniProtKB-SubCell"/>
</dbReference>
<keyword evidence="33" id="KW-1185">Reference proteome</keyword>
<evidence type="ECO:0000313" key="33">
    <source>
        <dbReference type="Proteomes" id="UP000838412"/>
    </source>
</evidence>
<evidence type="ECO:0000256" key="16">
    <source>
        <dbReference type="ARBA" id="ARBA00034101"/>
    </source>
</evidence>
<evidence type="ECO:0000256" key="24">
    <source>
        <dbReference type="ARBA" id="ARBA00048643"/>
    </source>
</evidence>
<dbReference type="GO" id="GO:0019478">
    <property type="term" value="P:D-amino acid catabolic process"/>
    <property type="evidence" value="ECO:0007669"/>
    <property type="project" value="TreeGrafter"/>
</dbReference>
<evidence type="ECO:0000256" key="6">
    <source>
        <dbReference type="ARBA" id="ARBA00022490"/>
    </source>
</evidence>
<keyword evidence="6" id="KW-0963">Cytoplasm</keyword>
<keyword evidence="9" id="KW-0285">Flavoprotein</keyword>
<evidence type="ECO:0000256" key="2">
    <source>
        <dbReference type="ARBA" id="ARBA00004253"/>
    </source>
</evidence>
<keyword evidence="8" id="KW-0597">Phosphoprotein</keyword>
<evidence type="ECO:0000256" key="28">
    <source>
        <dbReference type="ARBA" id="ARBA00049182"/>
    </source>
</evidence>
<comment type="catalytic activity">
    <reaction evidence="26">
        <text>D-lysine + O2 + H2O = 6-amino-2-oxohexanoate + H2O2 + NH4(+)</text>
        <dbReference type="Rhea" id="RHEA:37583"/>
        <dbReference type="ChEBI" id="CHEBI:15377"/>
        <dbReference type="ChEBI" id="CHEBI:15379"/>
        <dbReference type="ChEBI" id="CHEBI:16240"/>
        <dbReference type="ChEBI" id="CHEBI:28938"/>
        <dbReference type="ChEBI" id="CHEBI:32557"/>
        <dbReference type="ChEBI" id="CHEBI:58183"/>
        <dbReference type="EC" id="1.4.3.3"/>
    </reaction>
    <physiologicalReaction direction="left-to-right" evidence="26">
        <dbReference type="Rhea" id="RHEA:37584"/>
    </physiologicalReaction>
</comment>
<evidence type="ECO:0000256" key="14">
    <source>
        <dbReference type="ARBA" id="ARBA00023140"/>
    </source>
</evidence>
<comment type="catalytic activity">
    <reaction evidence="22">
        <text>D-phenylalanine + O2 + H2O = 3-phenylpyruvate + H2O2 + NH4(+)</text>
        <dbReference type="Rhea" id="RHEA:70963"/>
        <dbReference type="ChEBI" id="CHEBI:15377"/>
        <dbReference type="ChEBI" id="CHEBI:15379"/>
        <dbReference type="ChEBI" id="CHEBI:16240"/>
        <dbReference type="ChEBI" id="CHEBI:18005"/>
        <dbReference type="ChEBI" id="CHEBI:28938"/>
        <dbReference type="ChEBI" id="CHEBI:57981"/>
    </reaction>
    <physiologicalReaction direction="left-to-right" evidence="22">
        <dbReference type="Rhea" id="RHEA:70964"/>
    </physiologicalReaction>
</comment>
<sequence>MKVAVIGAGIVGMTSALRIMEEVAHAHGEIDLTVISEKFCPDNTSYGAGGIWKPPSEEHMTKAELRWLQWSFDYLTSMLWTDYAHELGIFLQSGYYVHMENVPDPAWKDIVVGFRYLTAWELNNLFPGNKHGWFYTAFICQPRDFLPWAHARLTEKGAGFVQRRVQSLQELAPHYDVIVNCTGLGSKYLVQDDALFPARGQVMRVKAPWIRYFVGTSGPHPTIKGNPYIYSNLHDVVIGGIKQEGNYRETNDPRDTRTIWEGVLALHPQLKGAEVVEEWTGLRPMRKGGIRLEREKLVDSKSGRRFDVIHNYGHGANGVTWSHGCAREVAEIVKVIMAEKVTTSRL</sequence>
<gene>
    <name evidence="32" type="primary">DAO</name>
    <name evidence="32" type="ORF">BLAG_LOCUS23718</name>
</gene>
<dbReference type="GO" id="GO:0005576">
    <property type="term" value="C:extracellular region"/>
    <property type="evidence" value="ECO:0007669"/>
    <property type="project" value="UniProtKB-SubCell"/>
</dbReference>
<evidence type="ECO:0000256" key="3">
    <source>
        <dbReference type="ARBA" id="ARBA00004514"/>
    </source>
</evidence>
<evidence type="ECO:0000256" key="15">
    <source>
        <dbReference type="ARBA" id="ARBA00023273"/>
    </source>
</evidence>
<dbReference type="FunFam" id="3.40.50.720:FF:001877">
    <property type="entry name" value="Damino acid oxidase, putative"/>
    <property type="match status" value="1"/>
</dbReference>
<comment type="similarity">
    <text evidence="5">Belongs to the DAMOX/DASOX family.</text>
</comment>
<keyword evidence="10" id="KW-0702">S-nitrosylation</keyword>
<dbReference type="GO" id="GO:0071949">
    <property type="term" value="F:FAD binding"/>
    <property type="evidence" value="ECO:0007669"/>
    <property type="project" value="InterPro"/>
</dbReference>
<evidence type="ECO:0000256" key="9">
    <source>
        <dbReference type="ARBA" id="ARBA00022630"/>
    </source>
</evidence>
<dbReference type="PANTHER" id="PTHR11530">
    <property type="entry name" value="D-AMINO ACID OXIDASE"/>
    <property type="match status" value="1"/>
</dbReference>
<dbReference type="GO" id="GO:0048786">
    <property type="term" value="C:presynaptic active zone"/>
    <property type="evidence" value="ECO:0007669"/>
    <property type="project" value="UniProtKB-SubCell"/>
</dbReference>
<evidence type="ECO:0000256" key="1">
    <source>
        <dbReference type="ARBA" id="ARBA00001974"/>
    </source>
</evidence>
<evidence type="ECO:0000256" key="8">
    <source>
        <dbReference type="ARBA" id="ARBA00022553"/>
    </source>
</evidence>
<feature type="domain" description="FAD dependent oxidoreductase" evidence="31">
    <location>
        <begin position="2"/>
        <end position="331"/>
    </location>
</feature>
<evidence type="ECO:0000256" key="5">
    <source>
        <dbReference type="ARBA" id="ARBA00006730"/>
    </source>
</evidence>
<evidence type="ECO:0000256" key="10">
    <source>
        <dbReference type="ARBA" id="ARBA00022799"/>
    </source>
</evidence>
<comment type="catalytic activity">
    <reaction evidence="20">
        <text>D-tryptophan + O2 + H2O = indole-3-pyruvate + H2O2 + NH4(+)</text>
        <dbReference type="Rhea" id="RHEA:78247"/>
        <dbReference type="ChEBI" id="CHEBI:15377"/>
        <dbReference type="ChEBI" id="CHEBI:15379"/>
        <dbReference type="ChEBI" id="CHEBI:16240"/>
        <dbReference type="ChEBI" id="CHEBI:17640"/>
        <dbReference type="ChEBI" id="CHEBI:28938"/>
        <dbReference type="ChEBI" id="CHEBI:57719"/>
    </reaction>
    <physiologicalReaction direction="left-to-right" evidence="20">
        <dbReference type="Rhea" id="RHEA:78248"/>
    </physiologicalReaction>
</comment>
<evidence type="ECO:0000259" key="31">
    <source>
        <dbReference type="Pfam" id="PF01266"/>
    </source>
</evidence>
<keyword evidence="15" id="KW-0966">Cell projection</keyword>
<name>A0A8K0ACG9_BRALA</name>
<dbReference type="PIRSF" id="PIRSF000189">
    <property type="entry name" value="D-aa_oxidase"/>
    <property type="match status" value="1"/>
</dbReference>
<organism evidence="32 33">
    <name type="scientific">Branchiostoma lanceolatum</name>
    <name type="common">Common lancelet</name>
    <name type="synonym">Amphioxus lanceolatum</name>
    <dbReference type="NCBI Taxonomy" id="7740"/>
    <lineage>
        <taxon>Eukaryota</taxon>
        <taxon>Metazoa</taxon>
        <taxon>Chordata</taxon>
        <taxon>Cephalochordata</taxon>
        <taxon>Leptocardii</taxon>
        <taxon>Amphioxiformes</taxon>
        <taxon>Branchiostomatidae</taxon>
        <taxon>Branchiostoma</taxon>
    </lineage>
</organism>
<evidence type="ECO:0000256" key="19">
    <source>
        <dbReference type="ARBA" id="ARBA00044716"/>
    </source>
</evidence>
<evidence type="ECO:0000313" key="32">
    <source>
        <dbReference type="EMBL" id="CAH1271880.1"/>
    </source>
</evidence>
<comment type="catalytic activity">
    <reaction evidence="23">
        <text>D-methionine + O2 + H2O = 4-methylsulfanyl-2-oxobutanoate + H2O2 + NH4(+)</text>
        <dbReference type="Rhea" id="RHEA:78207"/>
        <dbReference type="ChEBI" id="CHEBI:15377"/>
        <dbReference type="ChEBI" id="CHEBI:15379"/>
        <dbReference type="ChEBI" id="CHEBI:16240"/>
        <dbReference type="ChEBI" id="CHEBI:16723"/>
        <dbReference type="ChEBI" id="CHEBI:28938"/>
        <dbReference type="ChEBI" id="CHEBI:57932"/>
    </reaction>
    <physiologicalReaction direction="left-to-right" evidence="23">
        <dbReference type="Rhea" id="RHEA:78208"/>
    </physiologicalReaction>
</comment>
<keyword evidence="14" id="KW-0576">Peroxisome</keyword>
<evidence type="ECO:0000256" key="22">
    <source>
        <dbReference type="ARBA" id="ARBA00048252"/>
    </source>
</evidence>
<dbReference type="EMBL" id="OV696693">
    <property type="protein sequence ID" value="CAH1271880.1"/>
    <property type="molecule type" value="Genomic_DNA"/>
</dbReference>